<dbReference type="EMBL" id="CP119959">
    <property type="protein sequence ID" value="WFD38480.1"/>
    <property type="molecule type" value="Genomic_DNA"/>
</dbReference>
<evidence type="ECO:0000256" key="6">
    <source>
        <dbReference type="ARBA" id="ARBA00022840"/>
    </source>
</evidence>
<evidence type="ECO:0000259" key="8">
    <source>
        <dbReference type="PROSITE" id="PS51192"/>
    </source>
</evidence>
<keyword evidence="6" id="KW-0067">ATP-binding</keyword>
<keyword evidence="5 10" id="KW-0347">Helicase</keyword>
<feature type="compositionally biased region" description="Acidic residues" evidence="7">
    <location>
        <begin position="830"/>
        <end position="855"/>
    </location>
</feature>
<feature type="region of interest" description="Disordered" evidence="7">
    <location>
        <begin position="340"/>
        <end position="431"/>
    </location>
</feature>
<dbReference type="InterPro" id="IPR049945">
    <property type="entry name" value="AAA_22"/>
</dbReference>
<dbReference type="Gene3D" id="3.40.50.300">
    <property type="entry name" value="P-loop containing nucleotide triphosphate hydrolases"/>
    <property type="match status" value="2"/>
</dbReference>
<dbReference type="InterPro" id="IPR048333">
    <property type="entry name" value="HA2_WH"/>
</dbReference>
<dbReference type="GO" id="GO:0000462">
    <property type="term" value="P:maturation of SSU-rRNA from tricistronic rRNA transcript (SSU-rRNA, 5.8S rRNA, LSU-rRNA)"/>
    <property type="evidence" value="ECO:0007669"/>
    <property type="project" value="TreeGrafter"/>
</dbReference>
<dbReference type="SMART" id="SM00487">
    <property type="entry name" value="DEXDc"/>
    <property type="match status" value="1"/>
</dbReference>
<keyword evidence="11" id="KW-1185">Reference proteome</keyword>
<protein>
    <recommendedName>
        <fullName evidence="2">RNA helicase</fullName>
        <ecNumber evidence="2">3.6.4.13</ecNumber>
    </recommendedName>
</protein>
<evidence type="ECO:0000256" key="1">
    <source>
        <dbReference type="ARBA" id="ARBA00008792"/>
    </source>
</evidence>
<dbReference type="SUPFAM" id="SSF52540">
    <property type="entry name" value="P-loop containing nucleoside triphosphate hydrolases"/>
    <property type="match status" value="1"/>
</dbReference>
<dbReference type="Pfam" id="PF13401">
    <property type="entry name" value="AAA_22"/>
    <property type="match status" value="1"/>
</dbReference>
<dbReference type="Pfam" id="PF21010">
    <property type="entry name" value="HA2_C"/>
    <property type="match status" value="1"/>
</dbReference>
<feature type="compositionally biased region" description="Basic and acidic residues" evidence="7">
    <location>
        <begin position="451"/>
        <end position="461"/>
    </location>
</feature>
<dbReference type="Proteomes" id="UP001217754">
    <property type="component" value="Chromosome 2"/>
</dbReference>
<proteinExistence type="inferred from homology"/>
<dbReference type="InterPro" id="IPR007502">
    <property type="entry name" value="Helicase-assoc_dom"/>
</dbReference>
<feature type="domain" description="Helicase ATP-binding" evidence="8">
    <location>
        <begin position="545"/>
        <end position="726"/>
    </location>
</feature>
<dbReference type="Pfam" id="PF04408">
    <property type="entry name" value="WHD_HA2"/>
    <property type="match status" value="1"/>
</dbReference>
<dbReference type="RefSeq" id="XP_060121377.1">
    <property type="nucleotide sequence ID" value="XM_060265394.1"/>
</dbReference>
<evidence type="ECO:0000256" key="3">
    <source>
        <dbReference type="ARBA" id="ARBA00022741"/>
    </source>
</evidence>
<evidence type="ECO:0000256" key="2">
    <source>
        <dbReference type="ARBA" id="ARBA00012552"/>
    </source>
</evidence>
<feature type="compositionally biased region" description="Basic and acidic residues" evidence="7">
    <location>
        <begin position="189"/>
        <end position="199"/>
    </location>
</feature>
<feature type="region of interest" description="Disordered" evidence="7">
    <location>
        <begin position="451"/>
        <end position="490"/>
    </location>
</feature>
<feature type="region of interest" description="Disordered" evidence="7">
    <location>
        <begin position="1"/>
        <end position="77"/>
    </location>
</feature>
<feature type="compositionally biased region" description="Basic and acidic residues" evidence="7">
    <location>
        <begin position="163"/>
        <end position="179"/>
    </location>
</feature>
<dbReference type="GO" id="GO:0016887">
    <property type="term" value="F:ATP hydrolysis activity"/>
    <property type="evidence" value="ECO:0007669"/>
    <property type="project" value="InterPro"/>
</dbReference>
<feature type="compositionally biased region" description="Acidic residues" evidence="7">
    <location>
        <begin position="358"/>
        <end position="417"/>
    </location>
</feature>
<dbReference type="GO" id="GO:0003723">
    <property type="term" value="F:RNA binding"/>
    <property type="evidence" value="ECO:0007669"/>
    <property type="project" value="TreeGrafter"/>
</dbReference>
<dbReference type="GO" id="GO:0005730">
    <property type="term" value="C:nucleolus"/>
    <property type="evidence" value="ECO:0007669"/>
    <property type="project" value="TreeGrafter"/>
</dbReference>
<feature type="compositionally biased region" description="Basic and acidic residues" evidence="7">
    <location>
        <begin position="63"/>
        <end position="73"/>
    </location>
</feature>
<organism evidence="10 11">
    <name type="scientific">Malassezia japonica</name>
    <dbReference type="NCBI Taxonomy" id="223818"/>
    <lineage>
        <taxon>Eukaryota</taxon>
        <taxon>Fungi</taxon>
        <taxon>Dikarya</taxon>
        <taxon>Basidiomycota</taxon>
        <taxon>Ustilaginomycotina</taxon>
        <taxon>Malasseziomycetes</taxon>
        <taxon>Malasseziales</taxon>
        <taxon>Malasseziaceae</taxon>
        <taxon>Malassezia</taxon>
    </lineage>
</organism>
<dbReference type="EC" id="3.6.4.13" evidence="2"/>
<gene>
    <name evidence="10" type="primary">ECM16</name>
    <name evidence="10" type="ORF">MJAP1_001433</name>
</gene>
<sequence>MGPKRRERFNAKARQSSVGGSSHKGKKSMRERAAESEVNSNAVVMDDATREELARQDKRRRALLREGGNDENARINTKKRKRLDKFIENKLRKEEKQRLIQKLAQSSAEISDRTELVSAATLGTGRASKEAQRVQKMLGEQGHGRRAAFQVDEDEDDEDLDHDVDTGEERVHQDPVHEPMEDDSSARQTRIEEAARRFDAPQPKQAPVLGSALATGADGKPVMPVMRKRQRKSVQGRSNMSIQERIKSGPPPPPESDSSDDSDEDKHVYDVDKAIQESRERIAQERAWKKPEKADGEDSDSSVPTEELDSEGTDTDEEEEAVLLHAMRLRGMLPEGAGLDALDAAKSKGKGKGKAVEEESDDEVEEGEEEEDKDDEDEDEDEEEDDEEDDEDDEDEDDEDDEDEEDDEEDEDDDEQLPSEPQSKRWGLGESSRTKAFKQWALEALHLARPEKGSTELEGRPLEPVGGRVDRVGDLGPQDGKVRGPLGRDIESPAAKSTFAKRFFEEEAFFRKNNAPVRHVPVTRDDALQEARMALPVVAEEDLIVRTINENPVTVLCGETGSGKTTQVPQFLYEAAYATGGSANPGMIGVTQPRRVAAVSMARRVAHELGLDKHHVAHQIRYDATTGPHTQLKFMTDGVLLRELAQDLLLTKYSVIIVDEAHERSVNTDVLIGMLSRVVRLREQRWAAGGEGLEAPRPLRLVIMSATLRVGDFTQNSTLFPIPPPLIQIGARQHPVAIHFNRKTVQDYVTEAVKKASKIHARLPAGGILLFVTGQQEVTTICRKLEQRYGPDAVAKKARAEEIRQKYTAPSARDADIEAEDVDLGTAELADVDEPDVEADPDALDSDEEEEEDIEPASMPMHILPLYSLLPNADQQRVFEDPPENTRLVVVATNVAETSITIPNIKYVVDTGRAKERHIEQRSQVQSYDIAWISKASAAQRAGRAGRTGPGHCYRLYSSAVYEDVFPDFSVPEILRTPVEGLVLQMKAMNIDNVANFPFPTAPDRDALRGAERMLMHLGALEQSEARKASGKRDMHASITELGRAMALFPVLPRYAKLLAQGNQHGCLPYAVAIVAALSVGDIFEREDTTQTVPLDMDPAEAKEARRKARAAYYGALRVFDALGEGQSDAFRLLSVVGAYAHEASKGSSRAFCRSHYVRLKAMEEIHKLRAQLGHILLANLAGIRDKDAERILDPGLAPPDATQCKVLRQLLCAIYVDRVAVRADIVDAPEAEGTPAVRGSKLASTRGVPYVALGVHGPTFIHMSSTFFHRTPPEWIVFGELHQSSSKEATVEGVEGPARKVWLKTLTRVNPAWLPKLGKTLCTYSQPTEAQPSSLLGKLTSSIKALRQGESAAPERDVLLTPRYGGAAQDGGAGQGMGWELPAITAKQRYENGRWITQA</sequence>
<feature type="compositionally biased region" description="Basic and acidic residues" evidence="7">
    <location>
        <begin position="480"/>
        <end position="490"/>
    </location>
</feature>
<dbReference type="PROSITE" id="PS51194">
    <property type="entry name" value="HELICASE_CTER"/>
    <property type="match status" value="1"/>
</dbReference>
<feature type="compositionally biased region" description="Acidic residues" evidence="7">
    <location>
        <begin position="297"/>
        <end position="321"/>
    </location>
</feature>
<evidence type="ECO:0000256" key="7">
    <source>
        <dbReference type="SAM" id="MobiDB-lite"/>
    </source>
</evidence>
<feature type="region of interest" description="Disordered" evidence="7">
    <location>
        <begin position="121"/>
        <end position="328"/>
    </location>
</feature>
<dbReference type="GeneID" id="85225082"/>
<evidence type="ECO:0000313" key="10">
    <source>
        <dbReference type="EMBL" id="WFD38480.1"/>
    </source>
</evidence>
<dbReference type="CDD" id="cd18791">
    <property type="entry name" value="SF2_C_RHA"/>
    <property type="match status" value="1"/>
</dbReference>
<dbReference type="Pfam" id="PF07717">
    <property type="entry name" value="OB_NTP_bind"/>
    <property type="match status" value="1"/>
</dbReference>
<accession>A0AAF0F0G9</accession>
<dbReference type="FunFam" id="3.40.50.300:FF:002693">
    <property type="entry name" value="Predicted protein"/>
    <property type="match status" value="1"/>
</dbReference>
<name>A0AAF0F0G9_9BASI</name>
<reference evidence="10" key="1">
    <citation type="submission" date="2023-03" db="EMBL/GenBank/DDBJ databases">
        <title>Mating type loci evolution in Malassezia.</title>
        <authorList>
            <person name="Coelho M.A."/>
        </authorList>
    </citation>
    <scope>NUCLEOTIDE SEQUENCE</scope>
    <source>
        <strain evidence="10">CBS 9431</strain>
    </source>
</reference>
<evidence type="ECO:0000259" key="9">
    <source>
        <dbReference type="PROSITE" id="PS51194"/>
    </source>
</evidence>
<dbReference type="InterPro" id="IPR014001">
    <property type="entry name" value="Helicase_ATP-bd"/>
</dbReference>
<comment type="similarity">
    <text evidence="1">Belongs to the DEAD box helicase family. DEAH subfamily.</text>
</comment>
<dbReference type="PANTHER" id="PTHR18934:SF99">
    <property type="entry name" value="ATP-DEPENDENT RNA HELICASE DHX37-RELATED"/>
    <property type="match status" value="1"/>
</dbReference>
<evidence type="ECO:0000256" key="5">
    <source>
        <dbReference type="ARBA" id="ARBA00022806"/>
    </source>
</evidence>
<keyword evidence="4 10" id="KW-0378">Hydrolase</keyword>
<dbReference type="InterPro" id="IPR027417">
    <property type="entry name" value="P-loop_NTPase"/>
</dbReference>
<dbReference type="SMART" id="SM00490">
    <property type="entry name" value="HELICc"/>
    <property type="match status" value="1"/>
</dbReference>
<dbReference type="CDD" id="cd17982">
    <property type="entry name" value="DEXHc_DHX37"/>
    <property type="match status" value="1"/>
</dbReference>
<dbReference type="GO" id="GO:0003724">
    <property type="term" value="F:RNA helicase activity"/>
    <property type="evidence" value="ECO:0007669"/>
    <property type="project" value="UniProtKB-EC"/>
</dbReference>
<dbReference type="SMART" id="SM00847">
    <property type="entry name" value="HA2"/>
    <property type="match status" value="1"/>
</dbReference>
<dbReference type="PROSITE" id="PS51192">
    <property type="entry name" value="HELICASE_ATP_BIND_1"/>
    <property type="match status" value="1"/>
</dbReference>
<evidence type="ECO:0000256" key="4">
    <source>
        <dbReference type="ARBA" id="ARBA00022801"/>
    </source>
</evidence>
<keyword evidence="3" id="KW-0547">Nucleotide-binding</keyword>
<feature type="domain" description="Helicase C-terminal" evidence="9">
    <location>
        <begin position="744"/>
        <end position="990"/>
    </location>
</feature>
<dbReference type="PROSITE" id="PS00690">
    <property type="entry name" value="DEAH_ATP_HELICASE"/>
    <property type="match status" value="1"/>
</dbReference>
<feature type="compositionally biased region" description="Basic and acidic residues" evidence="7">
    <location>
        <begin position="47"/>
        <end position="56"/>
    </location>
</feature>
<dbReference type="GO" id="GO:1990904">
    <property type="term" value="C:ribonucleoprotein complex"/>
    <property type="evidence" value="ECO:0007669"/>
    <property type="project" value="UniProtKB-ARBA"/>
</dbReference>
<dbReference type="InterPro" id="IPR011709">
    <property type="entry name" value="DEAD-box_helicase_OB_fold"/>
</dbReference>
<dbReference type="InterPro" id="IPR001650">
    <property type="entry name" value="Helicase_C-like"/>
</dbReference>
<dbReference type="InterPro" id="IPR002464">
    <property type="entry name" value="DNA/RNA_helicase_DEAH_CS"/>
</dbReference>
<dbReference type="GO" id="GO:0005524">
    <property type="term" value="F:ATP binding"/>
    <property type="evidence" value="ECO:0007669"/>
    <property type="project" value="UniProtKB-KW"/>
</dbReference>
<feature type="region of interest" description="Disordered" evidence="7">
    <location>
        <begin position="827"/>
        <end position="855"/>
    </location>
</feature>
<dbReference type="PANTHER" id="PTHR18934">
    <property type="entry name" value="ATP-DEPENDENT RNA HELICASE"/>
    <property type="match status" value="1"/>
</dbReference>
<feature type="compositionally biased region" description="Basic and acidic residues" evidence="7">
    <location>
        <begin position="264"/>
        <end position="296"/>
    </location>
</feature>
<dbReference type="Pfam" id="PF00271">
    <property type="entry name" value="Helicase_C"/>
    <property type="match status" value="1"/>
</dbReference>
<evidence type="ECO:0000313" key="11">
    <source>
        <dbReference type="Proteomes" id="UP001217754"/>
    </source>
</evidence>
<feature type="compositionally biased region" description="Acidic residues" evidence="7">
    <location>
        <begin position="151"/>
        <end position="162"/>
    </location>
</feature>
<dbReference type="Gene3D" id="1.20.120.1080">
    <property type="match status" value="1"/>
</dbReference>